<keyword evidence="4" id="KW-1185">Reference proteome</keyword>
<evidence type="ECO:0000313" key="4">
    <source>
        <dbReference type="Proteomes" id="UP001050691"/>
    </source>
</evidence>
<proteinExistence type="predicted"/>
<keyword evidence="2" id="KW-1133">Transmembrane helix</keyword>
<dbReference type="Proteomes" id="UP001050691">
    <property type="component" value="Unassembled WGS sequence"/>
</dbReference>
<feature type="region of interest" description="Disordered" evidence="1">
    <location>
        <begin position="122"/>
        <end position="150"/>
    </location>
</feature>
<dbReference type="EMBL" id="BPWL01000007">
    <property type="protein sequence ID" value="GJJ12104.1"/>
    <property type="molecule type" value="Genomic_DNA"/>
</dbReference>
<feature type="transmembrane region" description="Helical" evidence="2">
    <location>
        <begin position="200"/>
        <end position="219"/>
    </location>
</feature>
<gene>
    <name evidence="3" type="ORF">Clacol_006345</name>
</gene>
<keyword evidence="2" id="KW-0812">Transmembrane</keyword>
<reference evidence="3" key="1">
    <citation type="submission" date="2021-10" db="EMBL/GenBank/DDBJ databases">
        <title>De novo Genome Assembly of Clathrus columnatus (Basidiomycota, Fungi) Using Illumina and Nanopore Sequence Data.</title>
        <authorList>
            <person name="Ogiso-Tanaka E."/>
            <person name="Itagaki H."/>
            <person name="Hosoya T."/>
            <person name="Hosaka K."/>
        </authorList>
    </citation>
    <scope>NUCLEOTIDE SEQUENCE</scope>
    <source>
        <strain evidence="3">MO-923</strain>
    </source>
</reference>
<evidence type="ECO:0000256" key="2">
    <source>
        <dbReference type="SAM" id="Phobius"/>
    </source>
</evidence>
<protein>
    <submittedName>
        <fullName evidence="3">Uncharacterized protein</fullName>
    </submittedName>
</protein>
<accession>A0AAV5ABV2</accession>
<sequence length="229" mass="25083">MIRSLSFAIPRWNSVQPISQISRNILKLHGSVQHVAQITSTCIKHSDATPSNTHGSKTKFTLNIKLPDLAISPEQPGPDLPFLPDFWDSSLTRGANSIRHDVVHEAPMRPILVVAGISSQQAAGGPTYDGDHSSPTLEHATTRTQPVTSSPPTGFWADFIDDLGIPTDYHISNPLKQSRDISSSEQPLSNRPLNDEEKRGLWALLLFISGSYIMGGLFSKPKRNSGETR</sequence>
<dbReference type="AlphaFoldDB" id="A0AAV5ABV2"/>
<name>A0AAV5ABV2_9AGAM</name>
<comment type="caution">
    <text evidence="3">The sequence shown here is derived from an EMBL/GenBank/DDBJ whole genome shotgun (WGS) entry which is preliminary data.</text>
</comment>
<keyword evidence="2" id="KW-0472">Membrane</keyword>
<organism evidence="3 4">
    <name type="scientific">Clathrus columnatus</name>
    <dbReference type="NCBI Taxonomy" id="1419009"/>
    <lineage>
        <taxon>Eukaryota</taxon>
        <taxon>Fungi</taxon>
        <taxon>Dikarya</taxon>
        <taxon>Basidiomycota</taxon>
        <taxon>Agaricomycotina</taxon>
        <taxon>Agaricomycetes</taxon>
        <taxon>Phallomycetidae</taxon>
        <taxon>Phallales</taxon>
        <taxon>Clathraceae</taxon>
        <taxon>Clathrus</taxon>
    </lineage>
</organism>
<evidence type="ECO:0000313" key="3">
    <source>
        <dbReference type="EMBL" id="GJJ12104.1"/>
    </source>
</evidence>
<evidence type="ECO:0000256" key="1">
    <source>
        <dbReference type="SAM" id="MobiDB-lite"/>
    </source>
</evidence>